<name>A0A0B0NX28_GOSAR</name>
<keyword evidence="1" id="KW-0812">Transmembrane</keyword>
<dbReference type="AlphaFoldDB" id="A0A0B0NX28"/>
<organism evidence="3 4">
    <name type="scientific">Gossypium arboreum</name>
    <name type="common">Tree cotton</name>
    <name type="synonym">Gossypium nanking</name>
    <dbReference type="NCBI Taxonomy" id="29729"/>
    <lineage>
        <taxon>Eukaryota</taxon>
        <taxon>Viridiplantae</taxon>
        <taxon>Streptophyta</taxon>
        <taxon>Embryophyta</taxon>
        <taxon>Tracheophyta</taxon>
        <taxon>Spermatophyta</taxon>
        <taxon>Magnoliopsida</taxon>
        <taxon>eudicotyledons</taxon>
        <taxon>Gunneridae</taxon>
        <taxon>Pentapetalae</taxon>
        <taxon>rosids</taxon>
        <taxon>malvids</taxon>
        <taxon>Malvales</taxon>
        <taxon>Malvaceae</taxon>
        <taxon>Malvoideae</taxon>
        <taxon>Gossypium</taxon>
    </lineage>
</organism>
<keyword evidence="4" id="KW-1185">Reference proteome</keyword>
<feature type="transmembrane region" description="Helical" evidence="1">
    <location>
        <begin position="58"/>
        <end position="80"/>
    </location>
</feature>
<dbReference type="Proteomes" id="UP000032142">
    <property type="component" value="Unassembled WGS sequence"/>
</dbReference>
<keyword evidence="3" id="KW-0436">Ligase</keyword>
<dbReference type="EMBL" id="KN408096">
    <property type="protein sequence ID" value="KHG17345.1"/>
    <property type="molecule type" value="Genomic_DNA"/>
</dbReference>
<evidence type="ECO:0000256" key="1">
    <source>
        <dbReference type="SAM" id="Phobius"/>
    </source>
</evidence>
<evidence type="ECO:0000313" key="3">
    <source>
        <dbReference type="EMBL" id="KHG17345.1"/>
    </source>
</evidence>
<feature type="chain" id="PRO_5002057292" evidence="2">
    <location>
        <begin position="23"/>
        <end position="94"/>
    </location>
</feature>
<evidence type="ECO:0000313" key="4">
    <source>
        <dbReference type="Proteomes" id="UP000032142"/>
    </source>
</evidence>
<feature type="signal peptide" evidence="2">
    <location>
        <begin position="1"/>
        <end position="22"/>
    </location>
</feature>
<gene>
    <name evidence="3" type="ORF">F383_23361</name>
</gene>
<keyword evidence="1" id="KW-1133">Transmembrane helix</keyword>
<keyword evidence="2" id="KW-0732">Signal</keyword>
<dbReference type="GO" id="GO:0016874">
    <property type="term" value="F:ligase activity"/>
    <property type="evidence" value="ECO:0007669"/>
    <property type="project" value="UniProtKB-KW"/>
</dbReference>
<sequence>MYNSISFHTILKLHMLSSFICLTNIPIHIPCYINSFSHINQHCIYTMAPFIPCLIHEYISHIFHLITTCFTFHVSVLYLISISHKMSFQSQYKN</sequence>
<keyword evidence="1" id="KW-0472">Membrane</keyword>
<accession>A0A0B0NX28</accession>
<protein>
    <submittedName>
        <fullName evidence="3">Glutamine--tRNA ligase</fullName>
    </submittedName>
</protein>
<reference evidence="4" key="1">
    <citation type="submission" date="2014-09" db="EMBL/GenBank/DDBJ databases">
        <authorList>
            <person name="Mudge J."/>
            <person name="Ramaraj T."/>
            <person name="Lindquist I.E."/>
            <person name="Bharti A.K."/>
            <person name="Sundararajan A."/>
            <person name="Cameron C.T."/>
            <person name="Woodward J.E."/>
            <person name="May G.D."/>
            <person name="Brubaker C."/>
            <person name="Broadhvest J."/>
            <person name="Wilkins T.A."/>
        </authorList>
    </citation>
    <scope>NUCLEOTIDE SEQUENCE</scope>
    <source>
        <strain evidence="4">cv. AKA8401</strain>
    </source>
</reference>
<proteinExistence type="predicted"/>
<evidence type="ECO:0000256" key="2">
    <source>
        <dbReference type="SAM" id="SignalP"/>
    </source>
</evidence>